<dbReference type="RefSeq" id="WP_099033854.1">
    <property type="nucleotide sequence ID" value="NZ_BMGJ01000005.1"/>
</dbReference>
<gene>
    <name evidence="2" type="ORF">GCM10011357_17700</name>
</gene>
<organism evidence="2 3">
    <name type="scientific">Lacimicrobium alkaliphilum</name>
    <dbReference type="NCBI Taxonomy" id="1526571"/>
    <lineage>
        <taxon>Bacteria</taxon>
        <taxon>Pseudomonadati</taxon>
        <taxon>Pseudomonadota</taxon>
        <taxon>Gammaproteobacteria</taxon>
        <taxon>Alteromonadales</taxon>
        <taxon>Alteromonadaceae</taxon>
        <taxon>Lacimicrobium</taxon>
    </lineage>
</organism>
<evidence type="ECO:0000256" key="1">
    <source>
        <dbReference type="SAM" id="Phobius"/>
    </source>
</evidence>
<protein>
    <recommendedName>
        <fullName evidence="4">DUF2273 domain-containing protein</fullName>
    </recommendedName>
</protein>
<comment type="caution">
    <text evidence="2">The sequence shown here is derived from an EMBL/GenBank/DDBJ whole genome shotgun (WGS) entry which is preliminary data.</text>
</comment>
<sequence length="70" mass="7796">MTIMRSIGLLLGLLLVAAYGHSLYTKYYSFFACLAGMVIGFLFIFYGIKGKDLVEVLYQKLTGRSFSNGN</sequence>
<accession>A0ABQ1R9F5</accession>
<keyword evidence="1" id="KW-0472">Membrane</keyword>
<proteinExistence type="predicted"/>
<evidence type="ECO:0000313" key="2">
    <source>
        <dbReference type="EMBL" id="GGD62877.1"/>
    </source>
</evidence>
<feature type="transmembrane region" description="Helical" evidence="1">
    <location>
        <begin position="28"/>
        <end position="48"/>
    </location>
</feature>
<keyword evidence="1" id="KW-0812">Transmembrane</keyword>
<name>A0ABQ1R9F5_9ALTE</name>
<reference evidence="3" key="1">
    <citation type="journal article" date="2019" name="Int. J. Syst. Evol. Microbiol.">
        <title>The Global Catalogue of Microorganisms (GCM) 10K type strain sequencing project: providing services to taxonomists for standard genome sequencing and annotation.</title>
        <authorList>
            <consortium name="The Broad Institute Genomics Platform"/>
            <consortium name="The Broad Institute Genome Sequencing Center for Infectious Disease"/>
            <person name="Wu L."/>
            <person name="Ma J."/>
        </authorList>
    </citation>
    <scope>NUCLEOTIDE SEQUENCE [LARGE SCALE GENOMIC DNA]</scope>
    <source>
        <strain evidence="3">CGMCC 1.12923</strain>
    </source>
</reference>
<keyword evidence="3" id="KW-1185">Reference proteome</keyword>
<dbReference type="Proteomes" id="UP000614272">
    <property type="component" value="Unassembled WGS sequence"/>
</dbReference>
<evidence type="ECO:0008006" key="4">
    <source>
        <dbReference type="Google" id="ProtNLM"/>
    </source>
</evidence>
<dbReference type="EMBL" id="BMGJ01000005">
    <property type="protein sequence ID" value="GGD62877.1"/>
    <property type="molecule type" value="Genomic_DNA"/>
</dbReference>
<keyword evidence="1" id="KW-1133">Transmembrane helix</keyword>
<evidence type="ECO:0000313" key="3">
    <source>
        <dbReference type="Proteomes" id="UP000614272"/>
    </source>
</evidence>